<evidence type="ECO:0000313" key="2">
    <source>
        <dbReference type="EMBL" id="PPQ29062.1"/>
    </source>
</evidence>
<dbReference type="AlphaFoldDB" id="A0A2S6N392"/>
<keyword evidence="3" id="KW-1185">Reference proteome</keyword>
<proteinExistence type="predicted"/>
<dbReference type="RefSeq" id="WP_104521115.1">
    <property type="nucleotide sequence ID" value="NZ_NHRY01000234.1"/>
</dbReference>
<organism evidence="2 3">
    <name type="scientific">Rhodopila globiformis</name>
    <name type="common">Rhodopseudomonas globiformis</name>
    <dbReference type="NCBI Taxonomy" id="1071"/>
    <lineage>
        <taxon>Bacteria</taxon>
        <taxon>Pseudomonadati</taxon>
        <taxon>Pseudomonadota</taxon>
        <taxon>Alphaproteobacteria</taxon>
        <taxon>Acetobacterales</taxon>
        <taxon>Acetobacteraceae</taxon>
        <taxon>Rhodopila</taxon>
    </lineage>
</organism>
<evidence type="ECO:0000256" key="1">
    <source>
        <dbReference type="SAM" id="SignalP"/>
    </source>
</evidence>
<sequence length="154" mass="16318">MRQTILAAALAFVIGGAATGAVLSQAQPAPPAPPPGMPMGMMQGHGPQGMMGMMQGHGPQGMMGCMHHPEHEGWLHHMRDFALVYRHPDRQLSAADVQKIAEAFLLWNGNHTWKVTDVAATANGPIAFSIATPEGSVVAKFTMDPHTGHLARVG</sequence>
<dbReference type="Proteomes" id="UP000239724">
    <property type="component" value="Unassembled WGS sequence"/>
</dbReference>
<gene>
    <name evidence="2" type="ORF">CCS01_22780</name>
</gene>
<dbReference type="EMBL" id="NHRY01000234">
    <property type="protein sequence ID" value="PPQ29062.1"/>
    <property type="molecule type" value="Genomic_DNA"/>
</dbReference>
<reference evidence="2 3" key="1">
    <citation type="journal article" date="2018" name="Arch. Microbiol.">
        <title>New insights into the metabolic potential of the phototrophic purple bacterium Rhodopila globiformis DSM 161(T) from its draft genome sequence and evidence for a vanadium-dependent nitrogenase.</title>
        <authorList>
            <person name="Imhoff J.F."/>
            <person name="Rahn T."/>
            <person name="Kunzel S."/>
            <person name="Neulinger S.C."/>
        </authorList>
    </citation>
    <scope>NUCLEOTIDE SEQUENCE [LARGE SCALE GENOMIC DNA]</scope>
    <source>
        <strain evidence="2 3">DSM 161</strain>
    </source>
</reference>
<keyword evidence="1" id="KW-0732">Signal</keyword>
<feature type="chain" id="PRO_5018323636" description="PepSY domain-containing protein" evidence="1">
    <location>
        <begin position="21"/>
        <end position="154"/>
    </location>
</feature>
<evidence type="ECO:0008006" key="4">
    <source>
        <dbReference type="Google" id="ProtNLM"/>
    </source>
</evidence>
<dbReference type="OrthoDB" id="7282224at2"/>
<comment type="caution">
    <text evidence="2">The sequence shown here is derived from an EMBL/GenBank/DDBJ whole genome shotgun (WGS) entry which is preliminary data.</text>
</comment>
<evidence type="ECO:0000313" key="3">
    <source>
        <dbReference type="Proteomes" id="UP000239724"/>
    </source>
</evidence>
<accession>A0A2S6N392</accession>
<feature type="signal peptide" evidence="1">
    <location>
        <begin position="1"/>
        <end position="20"/>
    </location>
</feature>
<name>A0A2S6N392_RHOGL</name>
<protein>
    <recommendedName>
        <fullName evidence="4">PepSY domain-containing protein</fullName>
    </recommendedName>
</protein>